<evidence type="ECO:0008006" key="3">
    <source>
        <dbReference type="Google" id="ProtNLM"/>
    </source>
</evidence>
<sequence length="101" mass="11336">MPKSIVLDFDDVLEVSQRLDSAKEHIVPMLTELQNRIHTMCGESFVFPESSVATQETYDKFNTGLTSAMEGISGFASMFRDVLNSMQEMDRNLAGELRKNG</sequence>
<dbReference type="EMBL" id="BOOP01000039">
    <property type="protein sequence ID" value="GII42035.1"/>
    <property type="molecule type" value="Genomic_DNA"/>
</dbReference>
<reference evidence="1 2" key="1">
    <citation type="submission" date="2021-01" db="EMBL/GenBank/DDBJ databases">
        <title>Whole genome shotgun sequence of Planotetraspora phitsanulokensis NBRC 104273.</title>
        <authorList>
            <person name="Komaki H."/>
            <person name="Tamura T."/>
        </authorList>
    </citation>
    <scope>NUCLEOTIDE SEQUENCE [LARGE SCALE GENOMIC DNA]</scope>
    <source>
        <strain evidence="1 2">NBRC 104273</strain>
    </source>
</reference>
<organism evidence="1 2">
    <name type="scientific">Planotetraspora phitsanulokensis</name>
    <dbReference type="NCBI Taxonomy" id="575192"/>
    <lineage>
        <taxon>Bacteria</taxon>
        <taxon>Bacillati</taxon>
        <taxon>Actinomycetota</taxon>
        <taxon>Actinomycetes</taxon>
        <taxon>Streptosporangiales</taxon>
        <taxon>Streptosporangiaceae</taxon>
        <taxon>Planotetraspora</taxon>
    </lineage>
</organism>
<dbReference type="Gene3D" id="1.10.287.1060">
    <property type="entry name" value="ESAT-6-like"/>
    <property type="match status" value="1"/>
</dbReference>
<comment type="caution">
    <text evidence="1">The sequence shown here is derived from an EMBL/GenBank/DDBJ whole genome shotgun (WGS) entry which is preliminary data.</text>
</comment>
<gene>
    <name evidence="1" type="ORF">Pph01_70380</name>
</gene>
<evidence type="ECO:0000313" key="1">
    <source>
        <dbReference type="EMBL" id="GII42035.1"/>
    </source>
</evidence>
<dbReference type="Proteomes" id="UP000622547">
    <property type="component" value="Unassembled WGS sequence"/>
</dbReference>
<dbReference type="AlphaFoldDB" id="A0A8J3XIE1"/>
<protein>
    <recommendedName>
        <fullName evidence="3">WXG100 family type VII secretion target</fullName>
    </recommendedName>
</protein>
<name>A0A8J3XIE1_9ACTN</name>
<keyword evidence="2" id="KW-1185">Reference proteome</keyword>
<proteinExistence type="predicted"/>
<evidence type="ECO:0000313" key="2">
    <source>
        <dbReference type="Proteomes" id="UP000622547"/>
    </source>
</evidence>
<dbReference type="InterPro" id="IPR036689">
    <property type="entry name" value="ESAT-6-like_sf"/>
</dbReference>
<dbReference type="SUPFAM" id="SSF140453">
    <property type="entry name" value="EsxAB dimer-like"/>
    <property type="match status" value="1"/>
</dbReference>
<dbReference type="RefSeq" id="WP_204077476.1">
    <property type="nucleotide sequence ID" value="NZ_BOOP01000039.1"/>
</dbReference>
<accession>A0A8J3XIE1</accession>